<dbReference type="SUPFAM" id="SSF57997">
    <property type="entry name" value="Tropomyosin"/>
    <property type="match status" value="1"/>
</dbReference>
<accession>A0ABN7NP61</accession>
<evidence type="ECO:0000256" key="2">
    <source>
        <dbReference type="SAM" id="MobiDB-lite"/>
    </source>
</evidence>
<feature type="coiled-coil region" evidence="1">
    <location>
        <begin position="205"/>
        <end position="363"/>
    </location>
</feature>
<evidence type="ECO:0000256" key="1">
    <source>
        <dbReference type="SAM" id="Coils"/>
    </source>
</evidence>
<feature type="compositionally biased region" description="Basic residues" evidence="2">
    <location>
        <begin position="670"/>
        <end position="679"/>
    </location>
</feature>
<comment type="caution">
    <text evidence="3">The sequence shown here is derived from an EMBL/GenBank/DDBJ whole genome shotgun (WGS) entry which is preliminary data.</text>
</comment>
<keyword evidence="1" id="KW-0175">Coiled coil</keyword>
<feature type="coiled-coil region" evidence="1">
    <location>
        <begin position="2"/>
        <end position="36"/>
    </location>
</feature>
<evidence type="ECO:0000313" key="4">
    <source>
        <dbReference type="Proteomes" id="UP001153148"/>
    </source>
</evidence>
<proteinExistence type="predicted"/>
<evidence type="ECO:0000313" key="3">
    <source>
        <dbReference type="EMBL" id="CAG2055187.1"/>
    </source>
</evidence>
<dbReference type="Proteomes" id="UP001153148">
    <property type="component" value="Unassembled WGS sequence"/>
</dbReference>
<feature type="compositionally biased region" description="Basic residues" evidence="2">
    <location>
        <begin position="702"/>
        <end position="711"/>
    </location>
</feature>
<feature type="coiled-coil region" evidence="1">
    <location>
        <begin position="65"/>
        <end position="127"/>
    </location>
</feature>
<gene>
    <name evidence="3" type="ORF">TPAB3V08_LOCUS2194</name>
</gene>
<feature type="region of interest" description="Disordered" evidence="2">
    <location>
        <begin position="635"/>
        <end position="712"/>
    </location>
</feature>
<feature type="coiled-coil region" evidence="1">
    <location>
        <begin position="392"/>
        <end position="634"/>
    </location>
</feature>
<sequence>MFQELNETLESAKEDFQILTNERNELEEQLEISEKYVALKDEQLKDLSAQLRSCRSKLLEQSQHLDGKDETISKLNLHCHELEEEIKALKQTVVTNQEWLSESRRNLEKSEIKCQDFETAIEEQKSSLEEWGSKCQNYETIIEEQKSSLEEWGSKCKNYETVIEEQKTSLEEWGAKCQNYETIIEEQKTSLEEWGAKCQNYETVIEEQKSSILEWESKYQDIEATNLHLLQRVEELGRSRQDLESVVKEYDAESFNSHKDRALELERSLTELECQLKETSASYQDSQKTIEKLKMTLKESESSRLQATSIHIKNVSLLEISLEECKSQLKDLKDSHKDSLEKVKGFEKELVESESLIQSLRQQVLLHSEETALKEAALAERDAKLRDLEKSEQVYMVKVKDLEKTLEDLNSRLETVKLVHEKKREEEIETLQKEVKNLLQCNLSLKEELDVKMAEVTRLEKEIKNHQTSGLCDDRKQLYTNYEVQVESLKVQLQAYKEEGILAEVFRSEVNKKTQEIERLKEENEQMHQEIDFHAKEMDQLKSRRDQQFKAYEDLLKNAREETEREKKELSHFQEILYKTTPNSLRKESHVELDQLRREIDDKDRELSYYKEKVAKQEERVKKYQKELMSRSETFKQPLERAASATRIPTPASSRRPLRTQLDENSSARRSSRQKKKCVKQILPPPMAVSSDFEEQSEEKGKKKSSRRKLYSHTDEEVHLTGITVQIWIRPSKGEFPFSVLDLYLVMSQRTTSWSEPEGQDWPFC</sequence>
<organism evidence="3 4">
    <name type="scientific">Timema podura</name>
    <name type="common">Walking stick</name>
    <dbReference type="NCBI Taxonomy" id="61482"/>
    <lineage>
        <taxon>Eukaryota</taxon>
        <taxon>Metazoa</taxon>
        <taxon>Ecdysozoa</taxon>
        <taxon>Arthropoda</taxon>
        <taxon>Hexapoda</taxon>
        <taxon>Insecta</taxon>
        <taxon>Pterygota</taxon>
        <taxon>Neoptera</taxon>
        <taxon>Polyneoptera</taxon>
        <taxon>Phasmatodea</taxon>
        <taxon>Timematodea</taxon>
        <taxon>Timematoidea</taxon>
        <taxon>Timematidae</taxon>
        <taxon>Timema</taxon>
    </lineage>
</organism>
<name>A0ABN7NP61_TIMPD</name>
<keyword evidence="4" id="KW-1185">Reference proteome</keyword>
<dbReference type="Gene3D" id="1.10.287.1490">
    <property type="match status" value="1"/>
</dbReference>
<reference evidence="3" key="1">
    <citation type="submission" date="2021-03" db="EMBL/GenBank/DDBJ databases">
        <authorList>
            <person name="Tran Van P."/>
        </authorList>
    </citation>
    <scope>NUCLEOTIDE SEQUENCE</scope>
</reference>
<dbReference type="EMBL" id="CAJPIN010002187">
    <property type="protein sequence ID" value="CAG2055187.1"/>
    <property type="molecule type" value="Genomic_DNA"/>
</dbReference>
<protein>
    <submittedName>
        <fullName evidence="3">Uncharacterized protein</fullName>
    </submittedName>
</protein>